<comment type="caution">
    <text evidence="1">The sequence shown here is derived from an EMBL/GenBank/DDBJ whole genome shotgun (WGS) entry which is preliminary data.</text>
</comment>
<sequence>MSFFYRFKCFSSGLLWNRKVWGIKNTKCPRCMIEEETWDHIWVCAKNDVNNSEYVLFKESMSEMIASVMVMDKDENRVKEFERNLLEIAVQKSKLMTTENLLREVTRGIINDKWMNICTSNVEKNILREIFDNYLKKLQSNIWVVRCNETVEIEKQMGIFKDLKRKKREDEIDEIIEGRSLENIENGNNRKKIKKIIKINLEENVKNDVFIFGKSDRNSLGNRIISNLINT</sequence>
<name>A0A2I1HVI6_9GLOM</name>
<accession>A0A2I1HVI6</accession>
<dbReference type="Proteomes" id="UP000234323">
    <property type="component" value="Unassembled WGS sequence"/>
</dbReference>
<evidence type="ECO:0000313" key="1">
    <source>
        <dbReference type="EMBL" id="PKY62904.1"/>
    </source>
</evidence>
<proteinExistence type="predicted"/>
<dbReference type="VEuPathDB" id="FungiDB:RhiirA1_464694"/>
<gene>
    <name evidence="1" type="ORF">RhiirA4_490303</name>
</gene>
<protein>
    <submittedName>
        <fullName evidence="1">Uncharacterized protein</fullName>
    </submittedName>
</protein>
<evidence type="ECO:0000313" key="2">
    <source>
        <dbReference type="Proteomes" id="UP000234323"/>
    </source>
</evidence>
<dbReference type="AlphaFoldDB" id="A0A2I1HVI6"/>
<keyword evidence="2" id="KW-1185">Reference proteome</keyword>
<organism evidence="1 2">
    <name type="scientific">Rhizophagus irregularis</name>
    <dbReference type="NCBI Taxonomy" id="588596"/>
    <lineage>
        <taxon>Eukaryota</taxon>
        <taxon>Fungi</taxon>
        <taxon>Fungi incertae sedis</taxon>
        <taxon>Mucoromycota</taxon>
        <taxon>Glomeromycotina</taxon>
        <taxon>Glomeromycetes</taxon>
        <taxon>Glomerales</taxon>
        <taxon>Glomeraceae</taxon>
        <taxon>Rhizophagus</taxon>
    </lineage>
</organism>
<dbReference type="EMBL" id="LLXI01008362">
    <property type="protein sequence ID" value="PKY62904.1"/>
    <property type="molecule type" value="Genomic_DNA"/>
</dbReference>
<reference evidence="1 2" key="1">
    <citation type="submission" date="2015-10" db="EMBL/GenBank/DDBJ databases">
        <title>Genome analyses suggest a sexual origin of heterokaryosis in a supposedly ancient asexual fungus.</title>
        <authorList>
            <person name="Ropars J."/>
            <person name="Sedzielewska K."/>
            <person name="Noel J."/>
            <person name="Charron P."/>
            <person name="Farinelli L."/>
            <person name="Marton T."/>
            <person name="Kruger M."/>
            <person name="Pelin A."/>
            <person name="Brachmann A."/>
            <person name="Corradi N."/>
        </authorList>
    </citation>
    <scope>NUCLEOTIDE SEQUENCE [LARGE SCALE GENOMIC DNA]</scope>
    <source>
        <strain evidence="1 2">A4</strain>
    </source>
</reference>